<reference evidence="1 2" key="2">
    <citation type="journal article" date="2016" name="Environ. Microbiol. Rep.">
        <title>Metagenomic evidence for the presence of phototrophic Gemmatimonadetes bacteria in diverse environments.</title>
        <authorList>
            <person name="Zeng Y."/>
            <person name="Baumbach J."/>
            <person name="Barbosa E.G."/>
            <person name="Azevedo V."/>
            <person name="Zhang C."/>
            <person name="Koblizek M."/>
        </authorList>
    </citation>
    <scope>NUCLEOTIDE SEQUENCE [LARGE SCALE GENOMIC DNA]</scope>
    <source>
        <strain evidence="1 2">AP64</strain>
    </source>
</reference>
<dbReference type="EMBL" id="CP011454">
    <property type="protein sequence ID" value="AMW05661.1"/>
    <property type="molecule type" value="Genomic_DNA"/>
</dbReference>
<dbReference type="KEGG" id="gph:GEMMAAP_14325"/>
<dbReference type="OrthoDB" id="5421259at2"/>
<accession>A0A143BMG4</accession>
<dbReference type="AlphaFoldDB" id="A0A143BMG4"/>
<name>A0A143BMG4_9BACT</name>
<proteinExistence type="predicted"/>
<protein>
    <submittedName>
        <fullName evidence="1">Uncharacterized protein</fullName>
    </submittedName>
</protein>
<dbReference type="eggNOG" id="ENOG50336H0">
    <property type="taxonomic scope" value="Bacteria"/>
</dbReference>
<keyword evidence="2" id="KW-1185">Reference proteome</keyword>
<evidence type="ECO:0000313" key="1">
    <source>
        <dbReference type="EMBL" id="AMW05661.1"/>
    </source>
</evidence>
<dbReference type="RefSeq" id="WP_026848628.1">
    <property type="nucleotide sequence ID" value="NZ_CP011454.1"/>
</dbReference>
<reference evidence="1 2" key="1">
    <citation type="journal article" date="2014" name="Proc. Natl. Acad. Sci. U.S.A.">
        <title>Functional type 2 photosynthetic reaction centers found in the rare bacterial phylum Gemmatimonadetes.</title>
        <authorList>
            <person name="Zeng Y."/>
            <person name="Feng F."/>
            <person name="Medova H."/>
            <person name="Dean J."/>
            <person name="Koblizek M."/>
        </authorList>
    </citation>
    <scope>NUCLEOTIDE SEQUENCE [LARGE SCALE GENOMIC DNA]</scope>
    <source>
        <strain evidence="1 2">AP64</strain>
    </source>
</reference>
<dbReference type="Proteomes" id="UP000076404">
    <property type="component" value="Chromosome"/>
</dbReference>
<organism evidence="1 2">
    <name type="scientific">Gemmatimonas phototrophica</name>
    <dbReference type="NCBI Taxonomy" id="1379270"/>
    <lineage>
        <taxon>Bacteria</taxon>
        <taxon>Pseudomonadati</taxon>
        <taxon>Gemmatimonadota</taxon>
        <taxon>Gemmatimonadia</taxon>
        <taxon>Gemmatimonadales</taxon>
        <taxon>Gemmatimonadaceae</taxon>
        <taxon>Gemmatimonas</taxon>
    </lineage>
</organism>
<evidence type="ECO:0000313" key="2">
    <source>
        <dbReference type="Proteomes" id="UP000076404"/>
    </source>
</evidence>
<gene>
    <name evidence="1" type="ORF">GEMMAAP_14325</name>
</gene>
<sequence length="224" mass="24360">MSQPTSGHRAARDLLDSMYRDVAHARDTAVAALAMPSHTTATVPIALVPLSRAPLHETSAHRHAMLAQRIRELLATMRQTTADQDDGLIEQPAPLSHDQTRVVVAVCSACRGHCCTNGREHAFLRVRTLRDYAAAHPEHTDEAIVQAYLAHLPTHALHPGCVYQGERGCTLPREMRSAICNSYLCTGLQMAVDGTSPDTVGVFVAHREGRQVNGGELRALPVLE</sequence>